<feature type="compositionally biased region" description="Low complexity" evidence="1">
    <location>
        <begin position="38"/>
        <end position="54"/>
    </location>
</feature>
<feature type="region of interest" description="Disordered" evidence="1">
    <location>
        <begin position="1"/>
        <end position="110"/>
    </location>
</feature>
<dbReference type="AlphaFoldDB" id="A0A3R7M2R5"/>
<evidence type="ECO:0000313" key="3">
    <source>
        <dbReference type="Proteomes" id="UP000283509"/>
    </source>
</evidence>
<evidence type="ECO:0000313" key="2">
    <source>
        <dbReference type="EMBL" id="ROT71304.1"/>
    </source>
</evidence>
<feature type="region of interest" description="Disordered" evidence="1">
    <location>
        <begin position="346"/>
        <end position="374"/>
    </location>
</feature>
<reference evidence="2 3" key="2">
    <citation type="submission" date="2019-01" db="EMBL/GenBank/DDBJ databases">
        <title>The decoding of complex shrimp genome reveals the adaptation for benthos swimmer, frequently molting mechanism and breeding impact on genome.</title>
        <authorList>
            <person name="Sun Y."/>
            <person name="Gao Y."/>
            <person name="Yu Y."/>
        </authorList>
    </citation>
    <scope>NUCLEOTIDE SEQUENCE [LARGE SCALE GENOMIC DNA]</scope>
    <source>
        <tissue evidence="2">Muscle</tissue>
    </source>
</reference>
<feature type="compositionally biased region" description="Polar residues" evidence="1">
    <location>
        <begin position="275"/>
        <end position="287"/>
    </location>
</feature>
<proteinExistence type="predicted"/>
<dbReference type="Proteomes" id="UP000283509">
    <property type="component" value="Unassembled WGS sequence"/>
</dbReference>
<accession>A0A3R7M2R5</accession>
<gene>
    <name evidence="2" type="ORF">C7M84_010380</name>
</gene>
<name>A0A3R7M2R5_PENVA</name>
<sequence>MNPGTVSPLGSTDPPCVPLESTKAGDSTVESTAPTPPILSLSPPASSTLESAPPELDVELAPTETAATTPAETTPSGPEQNIPRTSDVEPTRPTPSALEPATPPASTLSPAKLPAFNVKQIEPVTSPLQSGSPITYDAERTALATSDMELTNPTYYSLEPVESVPLHKEPTVPTASEETTVAITLEETTMATSSEETAMATASEETVATTLEDTAVATLSREASATLIAQDAVTLSTTTRETQIRTSSSQEQVAATHLAKDQTISTLPTSLILTQEPTGQATHSVTTLEPPVPLSSSQVSITSSAETSMSVTAHTIREFTPSTPTACTLPLDSKPLACSLSVSPVPSLSPSLPDTEFPRDSPEPARPFPLSCGSRTSSATVGIFPFEDWTQSRESTPSAPRMTIKTGRCLDPALYPCFSWADTAAGGDTSIATTSCTAIKTVLVYPPSPVTPRKALRTAAEDTCAPAAAVRWLRTASKTKFSLESKEDVLYCPATPRRALRSRNAVPCSATTHGRVIKTESWELHGASMPFRTFHDGGFTVHDISASLFGPVKTECAVTFFTASPRPPIKNVAFLPASPRPPIKKEGSATLFTVSPRRAIKQESPFFGAAPWRFFEVESRSQHSRIEPCEAIIKKEVSTHYEIGTSENFLSCGVTLYHGVVTPRRPLRL</sequence>
<feature type="region of interest" description="Disordered" evidence="1">
    <location>
        <begin position="275"/>
        <end position="296"/>
    </location>
</feature>
<organism evidence="2 3">
    <name type="scientific">Penaeus vannamei</name>
    <name type="common">Whiteleg shrimp</name>
    <name type="synonym">Litopenaeus vannamei</name>
    <dbReference type="NCBI Taxonomy" id="6689"/>
    <lineage>
        <taxon>Eukaryota</taxon>
        <taxon>Metazoa</taxon>
        <taxon>Ecdysozoa</taxon>
        <taxon>Arthropoda</taxon>
        <taxon>Crustacea</taxon>
        <taxon>Multicrustacea</taxon>
        <taxon>Malacostraca</taxon>
        <taxon>Eumalacostraca</taxon>
        <taxon>Eucarida</taxon>
        <taxon>Decapoda</taxon>
        <taxon>Dendrobranchiata</taxon>
        <taxon>Penaeoidea</taxon>
        <taxon>Penaeidae</taxon>
        <taxon>Penaeus</taxon>
    </lineage>
</organism>
<reference evidence="2 3" key="1">
    <citation type="submission" date="2018-04" db="EMBL/GenBank/DDBJ databases">
        <authorList>
            <person name="Zhang X."/>
            <person name="Yuan J."/>
            <person name="Li F."/>
            <person name="Xiang J."/>
        </authorList>
    </citation>
    <scope>NUCLEOTIDE SEQUENCE [LARGE SCALE GENOMIC DNA]</scope>
    <source>
        <tissue evidence="2">Muscle</tissue>
    </source>
</reference>
<dbReference type="EMBL" id="QCYY01002314">
    <property type="protein sequence ID" value="ROT71304.1"/>
    <property type="molecule type" value="Genomic_DNA"/>
</dbReference>
<dbReference type="OrthoDB" id="10411109at2759"/>
<feature type="compositionally biased region" description="Polar residues" evidence="1">
    <location>
        <begin position="1"/>
        <end position="10"/>
    </location>
</feature>
<evidence type="ECO:0000256" key="1">
    <source>
        <dbReference type="SAM" id="MobiDB-lite"/>
    </source>
</evidence>
<keyword evidence="3" id="KW-1185">Reference proteome</keyword>
<comment type="caution">
    <text evidence="2">The sequence shown here is derived from an EMBL/GenBank/DDBJ whole genome shotgun (WGS) entry which is preliminary data.</text>
</comment>
<protein>
    <submittedName>
        <fullName evidence="2">Uncharacterized protein</fullName>
    </submittedName>
</protein>
<feature type="compositionally biased region" description="Low complexity" evidence="1">
    <location>
        <begin position="61"/>
        <end position="75"/>
    </location>
</feature>